<evidence type="ECO:0000313" key="5">
    <source>
        <dbReference type="Proteomes" id="UP000019141"/>
    </source>
</evidence>
<sequence length="139" mass="15764">MTAPIMQTPCPCGSGLNYRACCDRFISGWERPDSAEALMRSRYTAYTQANAEYLMATWHPSQRGGLTVDALRESARALDWQRLEVLDSAGAGQAKEGVVEFKAWYRRNGQLAVLHERSRFVREGLQWFYVDGVQGQRGR</sequence>
<dbReference type="Pfam" id="PF17775">
    <property type="entry name" value="YchJ_M-like"/>
    <property type="match status" value="1"/>
</dbReference>
<dbReference type="PANTHER" id="PTHR33747">
    <property type="entry name" value="UPF0225 PROTEIN SCO1677"/>
    <property type="match status" value="1"/>
</dbReference>
<proteinExistence type="inferred from homology"/>
<evidence type="ECO:0000313" key="4">
    <source>
        <dbReference type="EMBL" id="ETW98868.1"/>
    </source>
</evidence>
<gene>
    <name evidence="4" type="ORF">ETSY1_17065</name>
</gene>
<dbReference type="SUPFAM" id="SSF103642">
    <property type="entry name" value="Sec-C motif"/>
    <property type="match status" value="1"/>
</dbReference>
<dbReference type="Pfam" id="PF02810">
    <property type="entry name" value="SEC-C"/>
    <property type="match status" value="1"/>
</dbReference>
<dbReference type="SUPFAM" id="SSF54427">
    <property type="entry name" value="NTF2-like"/>
    <property type="match status" value="1"/>
</dbReference>
<dbReference type="AlphaFoldDB" id="W4LLB6"/>
<comment type="similarity">
    <text evidence="1 2">Belongs to the UPF0225 family.</text>
</comment>
<organism evidence="4 5">
    <name type="scientific">Entotheonella factor</name>
    <dbReference type="NCBI Taxonomy" id="1429438"/>
    <lineage>
        <taxon>Bacteria</taxon>
        <taxon>Pseudomonadati</taxon>
        <taxon>Nitrospinota/Tectimicrobiota group</taxon>
        <taxon>Candidatus Tectimicrobiota</taxon>
        <taxon>Candidatus Entotheonellia</taxon>
        <taxon>Candidatus Entotheonellales</taxon>
        <taxon>Candidatus Entotheonellaceae</taxon>
        <taxon>Candidatus Entotheonella</taxon>
    </lineage>
</organism>
<name>W4LLB6_ENTF1</name>
<accession>W4LLB6</accession>
<reference evidence="4 5" key="1">
    <citation type="journal article" date="2014" name="Nature">
        <title>An environmental bacterial taxon with a large and distinct metabolic repertoire.</title>
        <authorList>
            <person name="Wilson M.C."/>
            <person name="Mori T."/>
            <person name="Ruckert C."/>
            <person name="Uria A.R."/>
            <person name="Helf M.J."/>
            <person name="Takada K."/>
            <person name="Gernert C."/>
            <person name="Steffens U.A."/>
            <person name="Heycke N."/>
            <person name="Schmitt S."/>
            <person name="Rinke C."/>
            <person name="Helfrich E.J."/>
            <person name="Brachmann A.O."/>
            <person name="Gurgui C."/>
            <person name="Wakimoto T."/>
            <person name="Kracht M."/>
            <person name="Crusemann M."/>
            <person name="Hentschel U."/>
            <person name="Abe I."/>
            <person name="Matsunaga S."/>
            <person name="Kalinowski J."/>
            <person name="Takeyama H."/>
            <person name="Piel J."/>
        </authorList>
    </citation>
    <scope>NUCLEOTIDE SEQUENCE [LARGE SCALE GENOMIC DNA]</scope>
    <source>
        <strain evidence="5">TSY1</strain>
    </source>
</reference>
<dbReference type="PANTHER" id="PTHR33747:SF1">
    <property type="entry name" value="ADENYLATE CYCLASE-ASSOCIATED CAP C-TERMINAL DOMAIN-CONTAINING PROTEIN"/>
    <property type="match status" value="1"/>
</dbReference>
<keyword evidence="5" id="KW-1185">Reference proteome</keyword>
<dbReference type="InterPro" id="IPR023006">
    <property type="entry name" value="YchJ-like"/>
</dbReference>
<dbReference type="Gene3D" id="3.10.450.50">
    <property type="match status" value="1"/>
</dbReference>
<dbReference type="EMBL" id="AZHW01000510">
    <property type="protein sequence ID" value="ETW98868.1"/>
    <property type="molecule type" value="Genomic_DNA"/>
</dbReference>
<comment type="caution">
    <text evidence="4">The sequence shown here is derived from an EMBL/GenBank/DDBJ whole genome shotgun (WGS) entry which is preliminary data.</text>
</comment>
<evidence type="ECO:0000259" key="3">
    <source>
        <dbReference type="Pfam" id="PF17775"/>
    </source>
</evidence>
<protein>
    <recommendedName>
        <fullName evidence="2">UPF0225 protein ETSY1_17065</fullName>
    </recommendedName>
</protein>
<dbReference type="HOGENOM" id="CLU_099590_2_0_7"/>
<evidence type="ECO:0000256" key="2">
    <source>
        <dbReference type="HAMAP-Rule" id="MF_00612"/>
    </source>
</evidence>
<dbReference type="InterPro" id="IPR048469">
    <property type="entry name" value="YchJ-like_M"/>
</dbReference>
<feature type="domain" description="YchJ-like middle NTF2-like" evidence="3">
    <location>
        <begin position="34"/>
        <end position="132"/>
    </location>
</feature>
<dbReference type="HAMAP" id="MF_00612">
    <property type="entry name" value="UPF0225"/>
    <property type="match status" value="1"/>
</dbReference>
<evidence type="ECO:0000256" key="1">
    <source>
        <dbReference type="ARBA" id="ARBA00010839"/>
    </source>
</evidence>
<dbReference type="InterPro" id="IPR032710">
    <property type="entry name" value="NTF2-like_dom_sf"/>
</dbReference>
<dbReference type="Proteomes" id="UP000019141">
    <property type="component" value="Unassembled WGS sequence"/>
</dbReference>
<dbReference type="InterPro" id="IPR004027">
    <property type="entry name" value="SEC_C_motif"/>
</dbReference>